<proteinExistence type="predicted"/>
<sequence>MFRDPGTQGQITAVQRLKAHSRAKMELSGFNKLYNCPSTFGIPFVTFVEAWQGSYEHITFDESGTGFTRHFSPRILIQVIAIFFNHFLIYIDLISTLSPIASPYFSPLAMHILLRDDSFIEIDTFASEENYILDFPNTWNDGFNHLNTDIGSNPNPQFDYGTENAQSGLEQYICPADLELLQHASCNITPSADFVISCDNLQSNPRTTHYAESGQDETEWVDENEEPISPSRELVTAAPPLGKAQSRHPESRKRRSAPIKQWFLQNVSWPYPSEAQYSALVAASELSLQQVRDCLSNLRARTKHEPINSGNELTGFSPKSSQNLLLPANNDPLVSGTARQSTTPYSIDSSPSLVFNPGVSLCRPDPPKPEVLQNGPSMISDYLIAHSAVKNYAKETSPAVAVTPARKGKRRYMSRYDPNVGRTTDSFSPGTSSDSAYDVIKAYHCTVCPGTFKDAYGWKRHESSVHGFNDTEWTCMLHETILINLKCIFCSEHVDDIDIDHFDQHDIQLCMNKSCSDRTFARKDLLKQHVRHVHLASAPASIMQTFKVPKIWSKATDGALANPDALWCGFCLLMHESITTRMEHVAQHFRDGQDMATWVPRLTT</sequence>
<comment type="caution">
    <text evidence="6">The sequence shown here is derived from an EMBL/GenBank/DDBJ whole genome shotgun (WGS) entry which is preliminary data.</text>
</comment>
<dbReference type="InterPro" id="IPR008422">
    <property type="entry name" value="KN_HD"/>
</dbReference>
<feature type="region of interest" description="Disordered" evidence="4">
    <location>
        <begin position="207"/>
        <end position="255"/>
    </location>
</feature>
<dbReference type="AlphaFoldDB" id="A0A9P4GAU2"/>
<dbReference type="GO" id="GO:0003677">
    <property type="term" value="F:DNA binding"/>
    <property type="evidence" value="ECO:0007669"/>
    <property type="project" value="UniProtKB-KW"/>
</dbReference>
<evidence type="ECO:0000256" key="4">
    <source>
        <dbReference type="SAM" id="MobiDB-lite"/>
    </source>
</evidence>
<dbReference type="InterPro" id="IPR013087">
    <property type="entry name" value="Znf_C2H2_type"/>
</dbReference>
<dbReference type="InterPro" id="IPR009057">
    <property type="entry name" value="Homeodomain-like_sf"/>
</dbReference>
<keyword evidence="7" id="KW-1185">Reference proteome</keyword>
<evidence type="ECO:0000313" key="6">
    <source>
        <dbReference type="EMBL" id="KAF1842006.1"/>
    </source>
</evidence>
<dbReference type="PROSITE" id="PS00028">
    <property type="entry name" value="ZINC_FINGER_C2H2_1"/>
    <property type="match status" value="1"/>
</dbReference>
<dbReference type="InterPro" id="IPR001356">
    <property type="entry name" value="HD"/>
</dbReference>
<gene>
    <name evidence="6" type="ORF">K460DRAFT_398110</name>
</gene>
<feature type="compositionally biased region" description="Acidic residues" evidence="4">
    <location>
        <begin position="214"/>
        <end position="226"/>
    </location>
</feature>
<reference evidence="6" key="1">
    <citation type="submission" date="2020-01" db="EMBL/GenBank/DDBJ databases">
        <authorList>
            <consortium name="DOE Joint Genome Institute"/>
            <person name="Haridas S."/>
            <person name="Albert R."/>
            <person name="Binder M."/>
            <person name="Bloem J."/>
            <person name="Labutti K."/>
            <person name="Salamov A."/>
            <person name="Andreopoulos B."/>
            <person name="Baker S.E."/>
            <person name="Barry K."/>
            <person name="Bills G."/>
            <person name="Bluhm B.H."/>
            <person name="Cannon C."/>
            <person name="Castanera R."/>
            <person name="Culley D.E."/>
            <person name="Daum C."/>
            <person name="Ezra D."/>
            <person name="Gonzalez J.B."/>
            <person name="Henrissat B."/>
            <person name="Kuo A."/>
            <person name="Liang C."/>
            <person name="Lipzen A."/>
            <person name="Lutzoni F."/>
            <person name="Magnuson J."/>
            <person name="Mondo S."/>
            <person name="Nolan M."/>
            <person name="Ohm R."/>
            <person name="Pangilinan J."/>
            <person name="Park H.-J."/>
            <person name="Ramirez L."/>
            <person name="Alfaro M."/>
            <person name="Sun H."/>
            <person name="Tritt A."/>
            <person name="Yoshinaga Y."/>
            <person name="Zwiers L.-H."/>
            <person name="Turgeon B.G."/>
            <person name="Goodwin S.B."/>
            <person name="Spatafora J.W."/>
            <person name="Crous P.W."/>
            <person name="Grigoriev I.V."/>
        </authorList>
    </citation>
    <scope>NUCLEOTIDE SEQUENCE</scope>
    <source>
        <strain evidence="6">CBS 394.84</strain>
    </source>
</reference>
<dbReference type="Gene3D" id="1.10.10.60">
    <property type="entry name" value="Homeodomain-like"/>
    <property type="match status" value="1"/>
</dbReference>
<dbReference type="CDD" id="cd00086">
    <property type="entry name" value="homeodomain"/>
    <property type="match status" value="1"/>
</dbReference>
<evidence type="ECO:0000313" key="7">
    <source>
        <dbReference type="Proteomes" id="UP000800039"/>
    </source>
</evidence>
<dbReference type="GeneID" id="63853439"/>
<dbReference type="OrthoDB" id="10056939at2759"/>
<accession>A0A9P4GAU2</accession>
<dbReference type="SMART" id="SM00355">
    <property type="entry name" value="ZnF_C2H2"/>
    <property type="match status" value="3"/>
</dbReference>
<dbReference type="Proteomes" id="UP000800039">
    <property type="component" value="Unassembled WGS sequence"/>
</dbReference>
<dbReference type="Pfam" id="PF05920">
    <property type="entry name" value="Homeobox_KN"/>
    <property type="match status" value="1"/>
</dbReference>
<protein>
    <recommendedName>
        <fullName evidence="5">C2H2-type domain-containing protein</fullName>
    </recommendedName>
</protein>
<name>A0A9P4GAU2_9PLEO</name>
<dbReference type="GO" id="GO:0006355">
    <property type="term" value="P:regulation of DNA-templated transcription"/>
    <property type="evidence" value="ECO:0007669"/>
    <property type="project" value="InterPro"/>
</dbReference>
<dbReference type="SUPFAM" id="SSF46689">
    <property type="entry name" value="Homeodomain-like"/>
    <property type="match status" value="1"/>
</dbReference>
<dbReference type="RefSeq" id="XP_040784569.1">
    <property type="nucleotide sequence ID" value="XM_040936188.1"/>
</dbReference>
<evidence type="ECO:0000259" key="5">
    <source>
        <dbReference type="PROSITE" id="PS00028"/>
    </source>
</evidence>
<feature type="domain" description="C2H2-type" evidence="5">
    <location>
        <begin position="445"/>
        <end position="466"/>
    </location>
</feature>
<evidence type="ECO:0000256" key="3">
    <source>
        <dbReference type="ARBA" id="ARBA00023242"/>
    </source>
</evidence>
<keyword evidence="1" id="KW-0238">DNA-binding</keyword>
<dbReference type="EMBL" id="ML976618">
    <property type="protein sequence ID" value="KAF1842006.1"/>
    <property type="molecule type" value="Genomic_DNA"/>
</dbReference>
<organism evidence="6 7">
    <name type="scientific">Cucurbitaria berberidis CBS 394.84</name>
    <dbReference type="NCBI Taxonomy" id="1168544"/>
    <lineage>
        <taxon>Eukaryota</taxon>
        <taxon>Fungi</taxon>
        <taxon>Dikarya</taxon>
        <taxon>Ascomycota</taxon>
        <taxon>Pezizomycotina</taxon>
        <taxon>Dothideomycetes</taxon>
        <taxon>Pleosporomycetidae</taxon>
        <taxon>Pleosporales</taxon>
        <taxon>Pleosporineae</taxon>
        <taxon>Cucurbitariaceae</taxon>
        <taxon>Cucurbitaria</taxon>
    </lineage>
</organism>
<evidence type="ECO:0000256" key="2">
    <source>
        <dbReference type="ARBA" id="ARBA00023155"/>
    </source>
</evidence>
<keyword evidence="3" id="KW-0539">Nucleus</keyword>
<evidence type="ECO:0000256" key="1">
    <source>
        <dbReference type="ARBA" id="ARBA00023125"/>
    </source>
</evidence>
<keyword evidence="2" id="KW-0371">Homeobox</keyword>